<dbReference type="Proteomes" id="UP000683925">
    <property type="component" value="Unassembled WGS sequence"/>
</dbReference>
<dbReference type="GO" id="GO:0060294">
    <property type="term" value="P:cilium movement involved in cell motility"/>
    <property type="evidence" value="ECO:0007669"/>
    <property type="project" value="TreeGrafter"/>
</dbReference>
<name>A0A8S1XGI2_PAROT</name>
<dbReference type="GO" id="GO:0051959">
    <property type="term" value="F:dynein light intermediate chain binding"/>
    <property type="evidence" value="ECO:0007669"/>
    <property type="project" value="InterPro"/>
</dbReference>
<dbReference type="PANTHER" id="PTHR10676">
    <property type="entry name" value="DYNEIN HEAVY CHAIN FAMILY PROTEIN"/>
    <property type="match status" value="1"/>
</dbReference>
<comment type="caution">
    <text evidence="2">The sequence shown here is derived from an EMBL/GenBank/DDBJ whole genome shotgun (WGS) entry which is preliminary data.</text>
</comment>
<dbReference type="Pfam" id="PF00646">
    <property type="entry name" value="F-box"/>
    <property type="match status" value="1"/>
</dbReference>
<dbReference type="CDD" id="cd09917">
    <property type="entry name" value="F-box_SF"/>
    <property type="match status" value="1"/>
</dbReference>
<dbReference type="InterPro" id="IPR001810">
    <property type="entry name" value="F-box_dom"/>
</dbReference>
<feature type="domain" description="F-box" evidence="1">
    <location>
        <begin position="44"/>
        <end position="75"/>
    </location>
</feature>
<dbReference type="GO" id="GO:0097729">
    <property type="term" value="C:9+2 motile cilium"/>
    <property type="evidence" value="ECO:0007669"/>
    <property type="project" value="TreeGrafter"/>
</dbReference>
<reference evidence="2" key="1">
    <citation type="submission" date="2021-01" db="EMBL/GenBank/DDBJ databases">
        <authorList>
            <consortium name="Genoscope - CEA"/>
            <person name="William W."/>
        </authorList>
    </citation>
    <scope>NUCLEOTIDE SEQUENCE</scope>
</reference>
<dbReference type="AlphaFoldDB" id="A0A8S1XGI2"/>
<protein>
    <recommendedName>
        <fullName evidence="1">F-box domain-containing protein</fullName>
    </recommendedName>
</protein>
<dbReference type="InterPro" id="IPR026983">
    <property type="entry name" value="DHC"/>
</dbReference>
<accession>A0A8S1XGI2</accession>
<organism evidence="2 3">
    <name type="scientific">Paramecium octaurelia</name>
    <dbReference type="NCBI Taxonomy" id="43137"/>
    <lineage>
        <taxon>Eukaryota</taxon>
        <taxon>Sar</taxon>
        <taxon>Alveolata</taxon>
        <taxon>Ciliophora</taxon>
        <taxon>Intramacronucleata</taxon>
        <taxon>Oligohymenophorea</taxon>
        <taxon>Peniculida</taxon>
        <taxon>Parameciidae</taxon>
        <taxon>Paramecium</taxon>
    </lineage>
</organism>
<sequence>MLQTLSTVLNNIKTKSKQEIYQLSNNLNNPDQTKHNMLHQVRPEVFNQILIFLDIQQILQFRLVSRRANETIKLMLPKQIHNLQYLIVEQQNEIQVKIQILEATKNPNQQQDLQAALNQISEIPRSRFVELKHYAQPPEIIEKVITLVCLATDSTFKIQKDNWKECQKRLGQGNFINSILYLDISILKEKQLKYLEQVNSYTEEQTASKSLVVRALLIFLKAVVELRKSNLYKMFDEITELEHKIRKKKQFIVNLEKINDN</sequence>
<dbReference type="GO" id="GO:0008569">
    <property type="term" value="F:minus-end-directed microtubule motor activity"/>
    <property type="evidence" value="ECO:0007669"/>
    <property type="project" value="TreeGrafter"/>
</dbReference>
<evidence type="ECO:0000313" key="2">
    <source>
        <dbReference type="EMBL" id="CAD8199939.1"/>
    </source>
</evidence>
<dbReference type="GO" id="GO:0045505">
    <property type="term" value="F:dynein intermediate chain binding"/>
    <property type="evidence" value="ECO:0007669"/>
    <property type="project" value="InterPro"/>
</dbReference>
<proteinExistence type="predicted"/>
<keyword evidence="3" id="KW-1185">Reference proteome</keyword>
<dbReference type="GO" id="GO:0030286">
    <property type="term" value="C:dynein complex"/>
    <property type="evidence" value="ECO:0007669"/>
    <property type="project" value="InterPro"/>
</dbReference>
<evidence type="ECO:0000313" key="3">
    <source>
        <dbReference type="Proteomes" id="UP000683925"/>
    </source>
</evidence>
<evidence type="ECO:0000259" key="1">
    <source>
        <dbReference type="Pfam" id="PF00646"/>
    </source>
</evidence>
<dbReference type="EMBL" id="CAJJDP010000120">
    <property type="protein sequence ID" value="CAD8199939.1"/>
    <property type="molecule type" value="Genomic_DNA"/>
</dbReference>
<gene>
    <name evidence="2" type="ORF">POCTA_138.1.T1200209</name>
</gene>